<dbReference type="InterPro" id="IPR021216">
    <property type="entry name" value="DUF2722"/>
</dbReference>
<feature type="compositionally biased region" description="Polar residues" evidence="1">
    <location>
        <begin position="211"/>
        <end position="226"/>
    </location>
</feature>
<feature type="region of interest" description="Disordered" evidence="1">
    <location>
        <begin position="179"/>
        <end position="242"/>
    </location>
</feature>
<accession>A0A1E4RCV7</accession>
<evidence type="ECO:0000313" key="2">
    <source>
        <dbReference type="EMBL" id="ODV65087.1"/>
    </source>
</evidence>
<dbReference type="AlphaFoldDB" id="A0A1E4RCV7"/>
<dbReference type="Pfam" id="PF10846">
    <property type="entry name" value="DUF2722"/>
    <property type="match status" value="1"/>
</dbReference>
<gene>
    <name evidence="2" type="ORF">HYPBUDRAFT_88454</name>
</gene>
<dbReference type="Proteomes" id="UP000095085">
    <property type="component" value="Unassembled WGS sequence"/>
</dbReference>
<evidence type="ECO:0000313" key="3">
    <source>
        <dbReference type="Proteomes" id="UP000095085"/>
    </source>
</evidence>
<dbReference type="RefSeq" id="XP_020074154.1">
    <property type="nucleotide sequence ID" value="XM_020223817.1"/>
</dbReference>
<protein>
    <submittedName>
        <fullName evidence="2">Uncharacterized protein</fullName>
    </submittedName>
</protein>
<feature type="non-terminal residue" evidence="2">
    <location>
        <position position="1"/>
    </location>
</feature>
<feature type="non-terminal residue" evidence="2">
    <location>
        <position position="242"/>
    </location>
</feature>
<proteinExistence type="predicted"/>
<organism evidence="2 3">
    <name type="scientific">Hyphopichia burtonii NRRL Y-1933</name>
    <dbReference type="NCBI Taxonomy" id="984485"/>
    <lineage>
        <taxon>Eukaryota</taxon>
        <taxon>Fungi</taxon>
        <taxon>Dikarya</taxon>
        <taxon>Ascomycota</taxon>
        <taxon>Saccharomycotina</taxon>
        <taxon>Pichiomycetes</taxon>
        <taxon>Debaryomycetaceae</taxon>
        <taxon>Hyphopichia</taxon>
    </lineage>
</organism>
<feature type="compositionally biased region" description="Polar residues" evidence="1">
    <location>
        <begin position="181"/>
        <end position="198"/>
    </location>
</feature>
<name>A0A1E4RCV7_9ASCO</name>
<dbReference type="EMBL" id="KV454545">
    <property type="protein sequence ID" value="ODV65087.1"/>
    <property type="molecule type" value="Genomic_DNA"/>
</dbReference>
<reference evidence="3" key="1">
    <citation type="submission" date="2016-05" db="EMBL/GenBank/DDBJ databases">
        <title>Comparative genomics of biotechnologically important yeasts.</title>
        <authorList>
            <consortium name="DOE Joint Genome Institute"/>
            <person name="Riley R."/>
            <person name="Haridas S."/>
            <person name="Wolfe K.H."/>
            <person name="Lopes M.R."/>
            <person name="Hittinger C.T."/>
            <person name="Goker M."/>
            <person name="Salamov A."/>
            <person name="Wisecaver J."/>
            <person name="Long T.M."/>
            <person name="Aerts A.L."/>
            <person name="Barry K."/>
            <person name="Choi C."/>
            <person name="Clum A."/>
            <person name="Coughlan A.Y."/>
            <person name="Deshpande S."/>
            <person name="Douglass A.P."/>
            <person name="Hanson S.J."/>
            <person name="Klenk H.-P."/>
            <person name="Labutti K."/>
            <person name="Lapidus A."/>
            <person name="Lindquist E."/>
            <person name="Lipzen A."/>
            <person name="Meier-Kolthoff J.P."/>
            <person name="Ohm R.A."/>
            <person name="Otillar R.P."/>
            <person name="Pangilinan J."/>
            <person name="Peng Y."/>
            <person name="Rokas A."/>
            <person name="Rosa C.A."/>
            <person name="Scheuner C."/>
            <person name="Sibirny A.A."/>
            <person name="Slot J.C."/>
            <person name="Stielow J.B."/>
            <person name="Sun H."/>
            <person name="Kurtzman C.P."/>
            <person name="Blackwell M."/>
            <person name="Grigoriev I.V."/>
            <person name="Jeffries T.W."/>
        </authorList>
    </citation>
    <scope>NUCLEOTIDE SEQUENCE [LARGE SCALE GENOMIC DNA]</scope>
    <source>
        <strain evidence="3">NRRL Y-1933</strain>
    </source>
</reference>
<dbReference type="GeneID" id="30998366"/>
<keyword evidence="3" id="KW-1185">Reference proteome</keyword>
<sequence>GLLSLLGPNVSSFPFSESAYVEALKLRTEQEKTKQEYYKLETANKNLNIIQMALNAQVPSNLIPSMCVGIQNPNQDPRLRSHSQFPQSPLVPVVSTFQPGHSRSSSSKDIYGHDNLNANPIPPMQFKFGAGSLNQPSMVNRRPLSPAKIGAAAVANLATPTNTYRAKRTLPLHQRHFSMPVESSSRNLQQRATSSIQVKPSPAQPLHKQSRLSQPPSQESMTSFQHIIQFHHWKPESPGANP</sequence>
<dbReference type="OrthoDB" id="4095763at2759"/>
<evidence type="ECO:0000256" key="1">
    <source>
        <dbReference type="SAM" id="MobiDB-lite"/>
    </source>
</evidence>